<gene>
    <name evidence="2" type="ORF">PIB30_095361</name>
</gene>
<accession>A0ABU6QVN9</accession>
<evidence type="ECO:0000313" key="2">
    <source>
        <dbReference type="EMBL" id="MED6115928.1"/>
    </source>
</evidence>
<feature type="compositionally biased region" description="Basic and acidic residues" evidence="1">
    <location>
        <begin position="63"/>
        <end position="82"/>
    </location>
</feature>
<evidence type="ECO:0000313" key="3">
    <source>
        <dbReference type="Proteomes" id="UP001341840"/>
    </source>
</evidence>
<protein>
    <submittedName>
        <fullName evidence="2">Uncharacterized protein</fullName>
    </submittedName>
</protein>
<organism evidence="2 3">
    <name type="scientific">Stylosanthes scabra</name>
    <dbReference type="NCBI Taxonomy" id="79078"/>
    <lineage>
        <taxon>Eukaryota</taxon>
        <taxon>Viridiplantae</taxon>
        <taxon>Streptophyta</taxon>
        <taxon>Embryophyta</taxon>
        <taxon>Tracheophyta</taxon>
        <taxon>Spermatophyta</taxon>
        <taxon>Magnoliopsida</taxon>
        <taxon>eudicotyledons</taxon>
        <taxon>Gunneridae</taxon>
        <taxon>Pentapetalae</taxon>
        <taxon>rosids</taxon>
        <taxon>fabids</taxon>
        <taxon>Fabales</taxon>
        <taxon>Fabaceae</taxon>
        <taxon>Papilionoideae</taxon>
        <taxon>50 kb inversion clade</taxon>
        <taxon>dalbergioids sensu lato</taxon>
        <taxon>Dalbergieae</taxon>
        <taxon>Pterocarpus clade</taxon>
        <taxon>Stylosanthes</taxon>
    </lineage>
</organism>
<proteinExistence type="predicted"/>
<feature type="region of interest" description="Disordered" evidence="1">
    <location>
        <begin position="58"/>
        <end position="82"/>
    </location>
</feature>
<sequence length="82" mass="9434">MAQGIKEKGKLGFPSTIYKLCKEAGVPLREFRRTKNIQAEKSITARRVESYAYAWEAGQNKGNTEKSEEEVKRLAEEKNREK</sequence>
<comment type="caution">
    <text evidence="2">The sequence shown here is derived from an EMBL/GenBank/DDBJ whole genome shotgun (WGS) entry which is preliminary data.</text>
</comment>
<evidence type="ECO:0000256" key="1">
    <source>
        <dbReference type="SAM" id="MobiDB-lite"/>
    </source>
</evidence>
<dbReference type="EMBL" id="JASCZI010002174">
    <property type="protein sequence ID" value="MED6115928.1"/>
    <property type="molecule type" value="Genomic_DNA"/>
</dbReference>
<keyword evidence="3" id="KW-1185">Reference proteome</keyword>
<dbReference type="Proteomes" id="UP001341840">
    <property type="component" value="Unassembled WGS sequence"/>
</dbReference>
<reference evidence="2 3" key="1">
    <citation type="journal article" date="2023" name="Plants (Basel)">
        <title>Bridging the Gap: Combining Genomics and Transcriptomics Approaches to Understand Stylosanthes scabra, an Orphan Legume from the Brazilian Caatinga.</title>
        <authorList>
            <person name="Ferreira-Neto J.R.C."/>
            <person name="da Silva M.D."/>
            <person name="Binneck E."/>
            <person name="de Melo N.F."/>
            <person name="da Silva R.H."/>
            <person name="de Melo A.L.T.M."/>
            <person name="Pandolfi V."/>
            <person name="Bustamante F.O."/>
            <person name="Brasileiro-Vidal A.C."/>
            <person name="Benko-Iseppon A.M."/>
        </authorList>
    </citation>
    <scope>NUCLEOTIDE SEQUENCE [LARGE SCALE GENOMIC DNA]</scope>
    <source>
        <tissue evidence="2">Leaves</tissue>
    </source>
</reference>
<name>A0ABU6QVN9_9FABA</name>